<dbReference type="Pfam" id="PF18138">
    <property type="entry name" value="bacHORMA_1"/>
    <property type="match status" value="1"/>
</dbReference>
<proteinExistence type="predicted"/>
<keyword evidence="3" id="KW-1185">Reference proteome</keyword>
<feature type="domain" description="Bacterial HORMA" evidence="1">
    <location>
        <begin position="3"/>
        <end position="169"/>
    </location>
</feature>
<dbReference type="InterPro" id="IPR041162">
    <property type="entry name" value="Bact_HORMA_1"/>
</dbReference>
<reference evidence="3" key="1">
    <citation type="journal article" date="2019" name="Int. J. Syst. Evol. Microbiol.">
        <title>The Global Catalogue of Microorganisms (GCM) 10K type strain sequencing project: providing services to taxonomists for standard genome sequencing and annotation.</title>
        <authorList>
            <consortium name="The Broad Institute Genomics Platform"/>
            <consortium name="The Broad Institute Genome Sequencing Center for Infectious Disease"/>
            <person name="Wu L."/>
            <person name="Ma J."/>
        </authorList>
    </citation>
    <scope>NUCLEOTIDE SEQUENCE [LARGE SCALE GENOMIC DNA]</scope>
    <source>
        <strain evidence="3">SHR3</strain>
    </source>
</reference>
<evidence type="ECO:0000259" key="1">
    <source>
        <dbReference type="Pfam" id="PF18138"/>
    </source>
</evidence>
<dbReference type="RefSeq" id="WP_096453154.1">
    <property type="nucleotide sequence ID" value="NZ_JBHSOG010000068.1"/>
</dbReference>
<gene>
    <name evidence="2" type="ORF">ACFPTN_16535</name>
</gene>
<protein>
    <recommendedName>
        <fullName evidence="1">Bacterial HORMA domain-containing protein</fullName>
    </recommendedName>
</protein>
<sequence>MSYAYTITETKTFTLTHARHLAAKVAADLKRMQRFYHAPDDAHIERLEGEITELLRQGYLGTVTYGFKRNGDWIEPTLRYTARELAGDSMDDDPGRVRPAANVTGASFYSYLTYSSAWYALPSAQREAIERQLPVQRTGAPEPSVSGGYFADDKTYSSGGRALGRASVRSY</sequence>
<evidence type="ECO:0000313" key="2">
    <source>
        <dbReference type="EMBL" id="MFC5770988.1"/>
    </source>
</evidence>
<comment type="caution">
    <text evidence="2">The sequence shown here is derived from an EMBL/GenBank/DDBJ whole genome shotgun (WGS) entry which is preliminary data.</text>
</comment>
<dbReference type="Proteomes" id="UP001595974">
    <property type="component" value="Unassembled WGS sequence"/>
</dbReference>
<name>A0ABW1AVG9_9RHOO</name>
<evidence type="ECO:0000313" key="3">
    <source>
        <dbReference type="Proteomes" id="UP001595974"/>
    </source>
</evidence>
<dbReference type="EMBL" id="JBHSOG010000068">
    <property type="protein sequence ID" value="MFC5770988.1"/>
    <property type="molecule type" value="Genomic_DNA"/>
</dbReference>
<accession>A0ABW1AVG9</accession>
<organism evidence="2 3">
    <name type="scientific">Thauera sinica</name>
    <dbReference type="NCBI Taxonomy" id="2665146"/>
    <lineage>
        <taxon>Bacteria</taxon>
        <taxon>Pseudomonadati</taxon>
        <taxon>Pseudomonadota</taxon>
        <taxon>Betaproteobacteria</taxon>
        <taxon>Rhodocyclales</taxon>
        <taxon>Zoogloeaceae</taxon>
        <taxon>Thauera</taxon>
    </lineage>
</organism>